<protein>
    <submittedName>
        <fullName evidence="1">Uncharacterized protein</fullName>
    </submittedName>
</protein>
<dbReference type="AlphaFoldDB" id="A0AAE1MMG5"/>
<name>A0AAE1MMG5_9FABA</name>
<proteinExistence type="predicted"/>
<accession>A0AAE1MMG5</accession>
<dbReference type="Proteomes" id="UP001293593">
    <property type="component" value="Unassembled WGS sequence"/>
</dbReference>
<gene>
    <name evidence="1" type="ORF">QN277_019674</name>
</gene>
<evidence type="ECO:0000313" key="1">
    <source>
        <dbReference type="EMBL" id="KAK4270909.1"/>
    </source>
</evidence>
<keyword evidence="2" id="KW-1185">Reference proteome</keyword>
<organism evidence="1 2">
    <name type="scientific">Acacia crassicarpa</name>
    <name type="common">northern wattle</name>
    <dbReference type="NCBI Taxonomy" id="499986"/>
    <lineage>
        <taxon>Eukaryota</taxon>
        <taxon>Viridiplantae</taxon>
        <taxon>Streptophyta</taxon>
        <taxon>Embryophyta</taxon>
        <taxon>Tracheophyta</taxon>
        <taxon>Spermatophyta</taxon>
        <taxon>Magnoliopsida</taxon>
        <taxon>eudicotyledons</taxon>
        <taxon>Gunneridae</taxon>
        <taxon>Pentapetalae</taxon>
        <taxon>rosids</taxon>
        <taxon>fabids</taxon>
        <taxon>Fabales</taxon>
        <taxon>Fabaceae</taxon>
        <taxon>Caesalpinioideae</taxon>
        <taxon>mimosoid clade</taxon>
        <taxon>Acacieae</taxon>
        <taxon>Acacia</taxon>
    </lineage>
</organism>
<sequence length="21" mass="2788">MERMYPRFSYRIMRMKVRHVT</sequence>
<evidence type="ECO:0000313" key="2">
    <source>
        <dbReference type="Proteomes" id="UP001293593"/>
    </source>
</evidence>
<comment type="caution">
    <text evidence="1">The sequence shown here is derived from an EMBL/GenBank/DDBJ whole genome shotgun (WGS) entry which is preliminary data.</text>
</comment>
<dbReference type="EMBL" id="JAWXYG010000005">
    <property type="protein sequence ID" value="KAK4270909.1"/>
    <property type="molecule type" value="Genomic_DNA"/>
</dbReference>
<reference evidence="1" key="1">
    <citation type="submission" date="2023-10" db="EMBL/GenBank/DDBJ databases">
        <title>Chromosome-level genome of the transformable northern wattle, Acacia crassicarpa.</title>
        <authorList>
            <person name="Massaro I."/>
            <person name="Sinha N.R."/>
            <person name="Poethig S."/>
            <person name="Leichty A.R."/>
        </authorList>
    </citation>
    <scope>NUCLEOTIDE SEQUENCE</scope>
    <source>
        <strain evidence="1">Acra3RX</strain>
        <tissue evidence="1">Leaf</tissue>
    </source>
</reference>